<feature type="repeat" description="RCC1" evidence="7">
    <location>
        <begin position="278"/>
        <end position="329"/>
    </location>
</feature>
<dbReference type="InterPro" id="IPR009091">
    <property type="entry name" value="RCC1/BLIP-II"/>
</dbReference>
<evidence type="ECO:0000256" key="3">
    <source>
        <dbReference type="ARBA" id="ARBA00022679"/>
    </source>
</evidence>
<organism evidence="9 10">
    <name type="scientific">Adiantum capillus-veneris</name>
    <name type="common">Maidenhair fern</name>
    <dbReference type="NCBI Taxonomy" id="13818"/>
    <lineage>
        <taxon>Eukaryota</taxon>
        <taxon>Viridiplantae</taxon>
        <taxon>Streptophyta</taxon>
        <taxon>Embryophyta</taxon>
        <taxon>Tracheophyta</taxon>
        <taxon>Polypodiopsida</taxon>
        <taxon>Polypodiidae</taxon>
        <taxon>Polypodiales</taxon>
        <taxon>Pteridineae</taxon>
        <taxon>Pteridaceae</taxon>
        <taxon>Vittarioideae</taxon>
        <taxon>Adiantum</taxon>
    </lineage>
</organism>
<dbReference type="Pfam" id="PF25390">
    <property type="entry name" value="WD40_RLD"/>
    <property type="match status" value="1"/>
</dbReference>
<keyword evidence="2" id="KW-0963">Cytoplasm</keyword>
<dbReference type="Gene3D" id="3.90.1750.10">
    <property type="entry name" value="Hect, E3 ligase catalytic domains"/>
    <property type="match status" value="1"/>
</dbReference>
<dbReference type="SUPFAM" id="SSF50985">
    <property type="entry name" value="RCC1/BLIP-II"/>
    <property type="match status" value="2"/>
</dbReference>
<proteinExistence type="predicted"/>
<dbReference type="InterPro" id="IPR035983">
    <property type="entry name" value="Hect_E3_ubiquitin_ligase"/>
</dbReference>
<dbReference type="SMART" id="SM00119">
    <property type="entry name" value="HECTc"/>
    <property type="match status" value="1"/>
</dbReference>
<feature type="repeat" description="RCC1" evidence="7">
    <location>
        <begin position="119"/>
        <end position="173"/>
    </location>
</feature>
<dbReference type="FunFam" id="3.30.2410.10:FF:000003">
    <property type="entry name" value="probable E3 ubiquitin-protein ligase HERC4 isoform X1"/>
    <property type="match status" value="1"/>
</dbReference>
<evidence type="ECO:0000256" key="5">
    <source>
        <dbReference type="ARBA" id="ARBA00022786"/>
    </source>
</evidence>
<gene>
    <name evidence="9" type="ORF">GOP47_0011889</name>
</gene>
<dbReference type="GO" id="GO:0004842">
    <property type="term" value="F:ubiquitin-protein transferase activity"/>
    <property type="evidence" value="ECO:0007669"/>
    <property type="project" value="InterPro"/>
</dbReference>
<name>A0A9D4UU38_ADICA</name>
<keyword evidence="10" id="KW-1185">Reference proteome</keyword>
<feature type="repeat" description="RCC1" evidence="7">
    <location>
        <begin position="67"/>
        <end position="118"/>
    </location>
</feature>
<accession>A0A9D4UU38</accession>
<dbReference type="InterPro" id="IPR051709">
    <property type="entry name" value="Ub-ligase/GTPase-reg"/>
</dbReference>
<comment type="caution">
    <text evidence="9">The sequence shown here is derived from an EMBL/GenBank/DDBJ whole genome shotgun (WGS) entry which is preliminary data.</text>
</comment>
<dbReference type="OrthoDB" id="8068875at2759"/>
<dbReference type="Gene3D" id="2.130.10.30">
    <property type="entry name" value="Regulator of chromosome condensation 1/beta-lactamase-inhibitor protein II"/>
    <property type="match status" value="2"/>
</dbReference>
<keyword evidence="5 6" id="KW-0833">Ubl conjugation pathway</keyword>
<reference evidence="9" key="1">
    <citation type="submission" date="2021-01" db="EMBL/GenBank/DDBJ databases">
        <title>Adiantum capillus-veneris genome.</title>
        <authorList>
            <person name="Fang Y."/>
            <person name="Liao Q."/>
        </authorList>
    </citation>
    <scope>NUCLEOTIDE SEQUENCE</scope>
    <source>
        <strain evidence="9">H3</strain>
        <tissue evidence="9">Leaf</tissue>
    </source>
</reference>
<dbReference type="PROSITE" id="PS50012">
    <property type="entry name" value="RCC1_3"/>
    <property type="match status" value="7"/>
</dbReference>
<dbReference type="FunFam" id="3.30.2160.10:FF:000004">
    <property type="entry name" value="probable E3 ubiquitin-protein ligase HERC4 isoform X1"/>
    <property type="match status" value="1"/>
</dbReference>
<dbReference type="Gene3D" id="3.30.2160.10">
    <property type="entry name" value="Hect, E3 ligase catalytic domain"/>
    <property type="match status" value="1"/>
</dbReference>
<feature type="repeat" description="RCC1" evidence="7">
    <location>
        <begin position="226"/>
        <end position="277"/>
    </location>
</feature>
<dbReference type="PROSITE" id="PS50237">
    <property type="entry name" value="HECT"/>
    <property type="match status" value="1"/>
</dbReference>
<evidence type="ECO:0000256" key="6">
    <source>
        <dbReference type="PROSITE-ProRule" id="PRU00104"/>
    </source>
</evidence>
<dbReference type="PROSITE" id="PS00626">
    <property type="entry name" value="RCC1_2"/>
    <property type="match status" value="4"/>
</dbReference>
<keyword evidence="3" id="KW-0808">Transferase</keyword>
<dbReference type="AlphaFoldDB" id="A0A9D4UU38"/>
<evidence type="ECO:0000259" key="8">
    <source>
        <dbReference type="PROSITE" id="PS50237"/>
    </source>
</evidence>
<dbReference type="PANTHER" id="PTHR45622">
    <property type="entry name" value="UBIQUITIN-PROTEIN LIGASE E3A-RELATED"/>
    <property type="match status" value="1"/>
</dbReference>
<comment type="subcellular location">
    <subcellularLocation>
        <location evidence="1">Cytoplasm</location>
    </subcellularLocation>
</comment>
<dbReference type="CDD" id="cd00078">
    <property type="entry name" value="HECTc"/>
    <property type="match status" value="1"/>
</dbReference>
<feature type="domain" description="HECT" evidence="8">
    <location>
        <begin position="750"/>
        <end position="1076"/>
    </location>
</feature>
<dbReference type="InterPro" id="IPR058923">
    <property type="entry name" value="RCC1-like_dom"/>
</dbReference>
<evidence type="ECO:0000256" key="2">
    <source>
        <dbReference type="ARBA" id="ARBA00022490"/>
    </source>
</evidence>
<evidence type="ECO:0000313" key="9">
    <source>
        <dbReference type="EMBL" id="KAI5073876.1"/>
    </source>
</evidence>
<dbReference type="PANTHER" id="PTHR45622:SF60">
    <property type="entry name" value="UBIQUITIN-PROTEIN LIGASE E3A"/>
    <property type="match status" value="1"/>
</dbReference>
<dbReference type="Pfam" id="PF00632">
    <property type="entry name" value="HECT"/>
    <property type="match status" value="1"/>
</dbReference>
<sequence length="1076" mass="119545">MALHPQQQQQTELLSQVFAWGRGDLGQLGVGDEADRDSPTLVESFSKKDIVHIAASDFHTAFLTSEGEVYTTGSNESGQLGTHLPENQLLPEPVAALDTQIVVHVACGQGHTVAVTDTGALASWGAAEFGQLGQKEAVGVLSVSHPRILKGSRELHFVRAACGASHTLALTGSGDVYSFGQGTFGALGHGNTESCSVPTFVNDLWGFGIVQIACGENHSVALSIDGQVFSWGRGKYGQLGHGSLNNEMSPLQVKALADQMIVQIVSGGDHTMAVNSEKLVLAWGRGHWGQTGLGTLADVHTPTEVHLPQGELVVQAAAGARHTVVLTESGNLFGWGDGEQGQLGRSASNKVQTFPFQISDSMGNGLAASYVVAGGNHTLLVYRPSVGRLDGLKSNCTTQSNGMVLKEEASSEMVVATGGVMHGDGLRPVTVPELASMLEVCVDHTKRLHSIGHAVEDIFSSTRFIVVAFKHQPSFWRNRIEVSHTDQKDYEDVGDLGLNVESIRNAYQRILELRNLEILKRLGDSIIRLLMSIEKHMNIVPQSRWIRALLVGLQCPLVGEKGLGDMVSTRIFSVFSRLSLSDGRKIKIWLSTYPREIFGGRFVRGVLRYLSNRKDFASRRGIHQDVAGALKTLWFLHEANKLEHLLPYSEFYSKEISETADFFEEYLKWQQGKDDKESQAFLSFCQVPFILTPRAKSKILQVEADIWKSKIVKEAIFQKLSGDIFACPFLVLRVRRTHLIHDTLGQLNVDRINYKKPLKVVFEGEEGVDEGGITKEFFQLLCRELFNVDYGMFTYNEETRNFWFNSNSMESESTFELVGIILGLGIYNNVILDVHLPLVVFKRLLGLRPQLSDVNDLQPQLAKSLQQLLDYDGDVEDTFSLTFQVTYDYFGEMKTYDLQPGGGDLPVTNENKEKYVELYVQYVLEDSIENQFVPFNEGFQQVCGGHALQLFHYEELELLICGLPHFDFEALEKVTIYYGGYTKESEIVKWFWELVKEMPLEEKKSLLFFTTGNDRAPVGGLGSLQFIIQRNDGETDRLPTAHTCFNVLLLPEYKSKEKLENRLKLAISNAIGFGLQ</sequence>
<evidence type="ECO:0000313" key="10">
    <source>
        <dbReference type="Proteomes" id="UP000886520"/>
    </source>
</evidence>
<evidence type="ECO:0000256" key="4">
    <source>
        <dbReference type="ARBA" id="ARBA00022737"/>
    </source>
</evidence>
<dbReference type="PRINTS" id="PR00633">
    <property type="entry name" value="RCCNDNSATION"/>
</dbReference>
<feature type="active site" description="Glycyl thioester intermediate" evidence="6">
    <location>
        <position position="1044"/>
    </location>
</feature>
<keyword evidence="4" id="KW-0677">Repeat</keyword>
<dbReference type="InterPro" id="IPR000569">
    <property type="entry name" value="HECT_dom"/>
</dbReference>
<dbReference type="GO" id="GO:0005737">
    <property type="term" value="C:cytoplasm"/>
    <property type="evidence" value="ECO:0007669"/>
    <property type="project" value="UniProtKB-SubCell"/>
</dbReference>
<dbReference type="Gene3D" id="3.30.2410.10">
    <property type="entry name" value="Hect, E3 ligase catalytic domain"/>
    <property type="match status" value="1"/>
</dbReference>
<dbReference type="InterPro" id="IPR000408">
    <property type="entry name" value="Reg_chr_condens"/>
</dbReference>
<feature type="repeat" description="RCC1" evidence="7">
    <location>
        <begin position="330"/>
        <end position="384"/>
    </location>
</feature>
<evidence type="ECO:0000256" key="1">
    <source>
        <dbReference type="ARBA" id="ARBA00004496"/>
    </source>
</evidence>
<feature type="repeat" description="RCC1" evidence="7">
    <location>
        <begin position="174"/>
        <end position="225"/>
    </location>
</feature>
<dbReference type="SUPFAM" id="SSF56204">
    <property type="entry name" value="Hect, E3 ligase catalytic domain"/>
    <property type="match status" value="1"/>
</dbReference>
<dbReference type="EMBL" id="JABFUD020000011">
    <property type="protein sequence ID" value="KAI5073876.1"/>
    <property type="molecule type" value="Genomic_DNA"/>
</dbReference>
<evidence type="ECO:0000256" key="7">
    <source>
        <dbReference type="PROSITE-ProRule" id="PRU00235"/>
    </source>
</evidence>
<protein>
    <recommendedName>
        <fullName evidence="8">HECT domain-containing protein</fullName>
    </recommendedName>
</protein>
<dbReference type="Proteomes" id="UP000886520">
    <property type="component" value="Chromosome 11"/>
</dbReference>
<feature type="repeat" description="RCC1" evidence="7">
    <location>
        <begin position="15"/>
        <end position="66"/>
    </location>
</feature>